<dbReference type="GO" id="GO:0141221">
    <property type="term" value="F:histone deacetylase activity, hydrolytic mechanism"/>
    <property type="evidence" value="ECO:0007669"/>
    <property type="project" value="UniProtKB-EC"/>
</dbReference>
<evidence type="ECO:0000256" key="3">
    <source>
        <dbReference type="ARBA" id="ARBA00012111"/>
    </source>
</evidence>
<evidence type="ECO:0000259" key="12">
    <source>
        <dbReference type="Pfam" id="PF00850"/>
    </source>
</evidence>
<dbReference type="GO" id="GO:0000118">
    <property type="term" value="C:histone deacetylase complex"/>
    <property type="evidence" value="ECO:0007669"/>
    <property type="project" value="TreeGrafter"/>
</dbReference>
<proteinExistence type="inferred from homology"/>
<feature type="coiled-coil region" evidence="10">
    <location>
        <begin position="777"/>
        <end position="811"/>
    </location>
</feature>
<dbReference type="EMBL" id="HBIJ01008376">
    <property type="protein sequence ID" value="CAE0365183.1"/>
    <property type="molecule type" value="Transcribed_RNA"/>
</dbReference>
<dbReference type="GO" id="GO:0040029">
    <property type="term" value="P:epigenetic regulation of gene expression"/>
    <property type="evidence" value="ECO:0007669"/>
    <property type="project" value="TreeGrafter"/>
</dbReference>
<gene>
    <name evidence="13" type="ORF">ALAG00032_LOCUS5925</name>
</gene>
<organism evidence="13">
    <name type="scientific">Aureoumbra lagunensis</name>
    <dbReference type="NCBI Taxonomy" id="44058"/>
    <lineage>
        <taxon>Eukaryota</taxon>
        <taxon>Sar</taxon>
        <taxon>Stramenopiles</taxon>
        <taxon>Ochrophyta</taxon>
        <taxon>Pelagophyceae</taxon>
        <taxon>Pelagomonadales</taxon>
        <taxon>Aureoumbra</taxon>
    </lineage>
</organism>
<evidence type="ECO:0000256" key="7">
    <source>
        <dbReference type="ARBA" id="ARBA00023015"/>
    </source>
</evidence>
<dbReference type="PANTHER" id="PTHR10625">
    <property type="entry name" value="HISTONE DEACETYLASE HDAC1-RELATED"/>
    <property type="match status" value="1"/>
</dbReference>
<dbReference type="Gene3D" id="3.40.800.20">
    <property type="entry name" value="Histone deacetylase domain"/>
    <property type="match status" value="1"/>
</dbReference>
<feature type="region of interest" description="Disordered" evidence="11">
    <location>
        <begin position="838"/>
        <end position="860"/>
    </location>
</feature>
<sequence length="1366" mass="153948">MALDEDSSENGIIAYHTMPDDDDEKEKQHDSIVGDGSFPSRRDRPSRQSKYDKEDDTRYIPKFYFDASTCTSEEAERREDLSKDEIRELVLSGGIKRIARIDYDDTVIFNDWPEDALVLARSIVAENILIKKFHFTPAIAAQQWWPARLISIEEYLEYYQDIDMRPYRPKYNAVGLIFLLPWWSEHIEDNFDANTFELEIIPAKSTHIRNLYPPRPKEKIHSHQCVSQHLATLSNTKPPQLPRSLRDNAKQKFMDALKITSCLHTFTLSKLGPVAFHLDQNEIWRRRNFRLERALSESSNSWKFAFKKFHSKFDVSTAALDVVNYPRHILGLDWVAMLNQVSADQPLQVEDSIRDVPCDLLLDVSAPMQRVDTTNYETVFLRQPALTFTQVESMLAYDKNHLDSEEKNMNSNIVLNNLHTMLADNFDENFVHERVPQDKGTLLLEQISSHTTDNDGNMHIDTSLVSENLLPIAENSLNKKDNSMYDTHGKNHIAHAVTRCIAAKESSPMSDKIMEDVEQNKYPSEKMPTSTLAVHTSPPSVKKRYRFTEAFPVAQEEEATSRLAFERMSDQRWPSLLPPAEALIDPERKLMYGENTSKSCSSTHEVLTMAKDKGGEACPDDIWLYLTQRATSRKERSVQAVATHTSMIRKSSRVRVPSSRLADTHASFLLQSSYNPRPTTPEAVSVMPPCCCDVADSIAENELAALFSAIPHTILNCATSQLRAATGETHSLNARNDRVATLKLLSSIDVKLDAIFGADERRERDKRRVVTRKIAALRTSQDDNSSTEMEIEALKIEAQAASHTLQNIRSTRESWLTMRTALYFRACGGVARLINDTNSKKRKKKKRPRYNENHAESTTSDDEDIPLYYWEQPCRRPRTLAIYDDRCSLHGTKPQCVEQSRRAVAAASVLQKLLVTKHRSLWVHRNVPNDYIIRAQALLSYAHDHTYLAELRRRCYDLESNATMLFGEDDDFDTCGNRDTWDASVAASGAVLTAIDAVACGEAKNALCAVRPPGHHAGATICALGAPSNGYCVLNHAALGAKYAVHERGLRRVAVLDFDVHHGNGTQDILARTYDPAFLFISVHAAGEDVYPGTGRSPSNCLAEARKQAQVEGIESPRRRSSSILQPSSSTIERDRHCGVDDHLTTVSFHPGVLNIPLEPPPMTADWLLDRALPRIRSELEVFGPDLVIFSAGFDAHKRDPVQLGRLDADDYGEFTRQILTLCDGLCCGRVVSVLEGGYGVDCDPSGNYVPSGRRQAFDSCLEKHLIAMIQCGGIPEDSSDDFDDDEKYELRRSTPSPPPQGIIEDLASRNRNVTAFFRQPPQRNLNGHTSSVDDHLTPANLAQLGEPKSLDTRMREFLKKQKNQS</sequence>
<keyword evidence="4" id="KW-0678">Repressor</keyword>
<evidence type="ECO:0000256" key="8">
    <source>
        <dbReference type="ARBA" id="ARBA00023163"/>
    </source>
</evidence>
<evidence type="ECO:0000256" key="6">
    <source>
        <dbReference type="ARBA" id="ARBA00022853"/>
    </source>
</evidence>
<dbReference type="Pfam" id="PF00850">
    <property type="entry name" value="Hist_deacetyl"/>
    <property type="match status" value="1"/>
</dbReference>
<feature type="region of interest" description="Disordered" evidence="11">
    <location>
        <begin position="1"/>
        <end position="54"/>
    </location>
</feature>
<dbReference type="EC" id="3.5.1.98" evidence="3"/>
<keyword evidence="10" id="KW-0175">Coiled coil</keyword>
<feature type="domain" description="Histone deacetylase" evidence="12">
    <location>
        <begin position="935"/>
        <end position="1241"/>
    </location>
</feature>
<dbReference type="GO" id="GO:0005737">
    <property type="term" value="C:cytoplasm"/>
    <property type="evidence" value="ECO:0007669"/>
    <property type="project" value="TreeGrafter"/>
</dbReference>
<dbReference type="PANTHER" id="PTHR10625:SF5">
    <property type="entry name" value="HISTONE DEACETYLASE"/>
    <property type="match status" value="1"/>
</dbReference>
<feature type="region of interest" description="Disordered" evidence="11">
    <location>
        <begin position="1320"/>
        <end position="1352"/>
    </location>
</feature>
<evidence type="ECO:0000256" key="1">
    <source>
        <dbReference type="ARBA" id="ARBA00004123"/>
    </source>
</evidence>
<feature type="compositionally biased region" description="Polar residues" evidence="11">
    <location>
        <begin position="1322"/>
        <end position="1331"/>
    </location>
</feature>
<evidence type="ECO:0000256" key="9">
    <source>
        <dbReference type="ARBA" id="ARBA00023242"/>
    </source>
</evidence>
<comment type="similarity">
    <text evidence="2">Belongs to the histone deacetylase family. HD type 2 subfamily.</text>
</comment>
<evidence type="ECO:0000313" key="13">
    <source>
        <dbReference type="EMBL" id="CAE0365183.1"/>
    </source>
</evidence>
<evidence type="ECO:0000256" key="4">
    <source>
        <dbReference type="ARBA" id="ARBA00022491"/>
    </source>
</evidence>
<name>A0A7S3NJX8_9STRA</name>
<dbReference type="PRINTS" id="PR01270">
    <property type="entry name" value="HDASUPER"/>
</dbReference>
<keyword evidence="8" id="KW-0804">Transcription</keyword>
<dbReference type="InterPro" id="IPR023696">
    <property type="entry name" value="Ureohydrolase_dom_sf"/>
</dbReference>
<feature type="compositionally biased region" description="Acidic residues" evidence="11">
    <location>
        <begin position="1278"/>
        <end position="1288"/>
    </location>
</feature>
<feature type="region of interest" description="Disordered" evidence="11">
    <location>
        <begin position="1111"/>
        <end position="1136"/>
    </location>
</feature>
<keyword evidence="6" id="KW-0156">Chromatin regulator</keyword>
<protein>
    <recommendedName>
        <fullName evidence="3">histone deacetylase</fullName>
        <ecNumber evidence="3">3.5.1.98</ecNumber>
    </recommendedName>
</protein>
<dbReference type="InterPro" id="IPR023801">
    <property type="entry name" value="His_deacetylse_dom"/>
</dbReference>
<dbReference type="InterPro" id="IPR000286">
    <property type="entry name" value="HDACs"/>
</dbReference>
<reference evidence="13" key="1">
    <citation type="submission" date="2021-01" db="EMBL/GenBank/DDBJ databases">
        <authorList>
            <person name="Corre E."/>
            <person name="Pelletier E."/>
            <person name="Niang G."/>
            <person name="Scheremetjew M."/>
            <person name="Finn R."/>
            <person name="Kale V."/>
            <person name="Holt S."/>
            <person name="Cochrane G."/>
            <person name="Meng A."/>
            <person name="Brown T."/>
            <person name="Cohen L."/>
        </authorList>
    </citation>
    <scope>NUCLEOTIDE SEQUENCE</scope>
    <source>
        <strain evidence="13">CCMP1510</strain>
    </source>
</reference>
<evidence type="ECO:0000256" key="11">
    <source>
        <dbReference type="SAM" id="MobiDB-lite"/>
    </source>
</evidence>
<keyword evidence="7" id="KW-0805">Transcription regulation</keyword>
<feature type="compositionally biased region" description="Basic and acidic residues" evidence="11">
    <location>
        <begin position="40"/>
        <end position="54"/>
    </location>
</feature>
<comment type="subcellular location">
    <subcellularLocation>
        <location evidence="1">Nucleus</location>
    </subcellularLocation>
</comment>
<dbReference type="SUPFAM" id="SSF52768">
    <property type="entry name" value="Arginase/deacetylase"/>
    <property type="match status" value="2"/>
</dbReference>
<accession>A0A7S3NJX8</accession>
<feature type="region of interest" description="Disordered" evidence="11">
    <location>
        <begin position="1276"/>
        <end position="1305"/>
    </location>
</feature>
<dbReference type="InterPro" id="IPR037138">
    <property type="entry name" value="His_deacetylse_dom_sf"/>
</dbReference>
<evidence type="ECO:0000256" key="10">
    <source>
        <dbReference type="SAM" id="Coils"/>
    </source>
</evidence>
<keyword evidence="9" id="KW-0539">Nucleus</keyword>
<evidence type="ECO:0000256" key="5">
    <source>
        <dbReference type="ARBA" id="ARBA00022801"/>
    </source>
</evidence>
<keyword evidence="5" id="KW-0378">Hydrolase</keyword>
<evidence type="ECO:0000256" key="2">
    <source>
        <dbReference type="ARBA" id="ARBA00007738"/>
    </source>
</evidence>